<dbReference type="KEGG" id="tbg:TbgDal_VIII7680"/>
<dbReference type="GeneID" id="23864005"/>
<reference evidence="2" key="1">
    <citation type="journal article" date="2010" name="PLoS Negl. Trop. Dis.">
        <title>The genome sequence of Trypanosoma brucei gambiense, causative agent of chronic human african trypanosomiasis.</title>
        <authorList>
            <person name="Jackson A.P."/>
            <person name="Sanders M."/>
            <person name="Berry A."/>
            <person name="McQuillan J."/>
            <person name="Aslett M.A."/>
            <person name="Quail M.A."/>
            <person name="Chukualim B."/>
            <person name="Capewell P."/>
            <person name="MacLeod A."/>
            <person name="Melville S.E."/>
            <person name="Gibson W."/>
            <person name="Barry J.D."/>
            <person name="Berriman M."/>
            <person name="Hertz-Fowler C."/>
        </authorList>
    </citation>
    <scope>NUCLEOTIDE SEQUENCE [LARGE SCALE GENOMIC DNA]</scope>
    <source>
        <strain evidence="2">MHOM/CI/86/DAL972</strain>
    </source>
</reference>
<name>C9ZWN6_TRYB9</name>
<accession>C9ZWN6</accession>
<protein>
    <submittedName>
        <fullName evidence="1">Mitochondrial hinge protein, putative</fullName>
    </submittedName>
</protein>
<organism evidence="1 2">
    <name type="scientific">Trypanosoma brucei gambiense (strain MHOM/CI/86/DAL972)</name>
    <dbReference type="NCBI Taxonomy" id="679716"/>
    <lineage>
        <taxon>Eukaryota</taxon>
        <taxon>Discoba</taxon>
        <taxon>Euglenozoa</taxon>
        <taxon>Kinetoplastea</taxon>
        <taxon>Metakinetoplastina</taxon>
        <taxon>Trypanosomatida</taxon>
        <taxon>Trypanosomatidae</taxon>
        <taxon>Trypanosoma</taxon>
    </lineage>
</organism>
<dbReference type="Proteomes" id="UP000002316">
    <property type="component" value="Chromosome 8"/>
</dbReference>
<dbReference type="EMBL" id="FN554971">
    <property type="protein sequence ID" value="CBH13825.1"/>
    <property type="molecule type" value="Genomic_DNA"/>
</dbReference>
<proteinExistence type="predicted"/>
<dbReference type="RefSeq" id="XP_011776101.1">
    <property type="nucleotide sequence ID" value="XM_011777799.1"/>
</dbReference>
<dbReference type="VEuPathDB" id="TriTrypDB:Tbg972.8.7680"/>
<evidence type="ECO:0000313" key="2">
    <source>
        <dbReference type="Proteomes" id="UP000002316"/>
    </source>
</evidence>
<gene>
    <name evidence="1" type="ORF">TbgDal_VIII7680</name>
</gene>
<sequence>MTLPVPFPPFYFGDVATKKRFSNAEMQLQRDILLPSLFFFYCFSPQCYSYTYCLPLPTSLLSLHPPKQSQAVTPINIRSTVQKKKEVFYGRRGTTRH</sequence>
<dbReference type="AlphaFoldDB" id="C9ZWN6"/>
<evidence type="ECO:0000313" key="1">
    <source>
        <dbReference type="EMBL" id="CBH13825.1"/>
    </source>
</evidence>